<evidence type="ECO:0000256" key="5">
    <source>
        <dbReference type="ARBA" id="ARBA00022989"/>
    </source>
</evidence>
<feature type="domain" description="VTT" evidence="8">
    <location>
        <begin position="46"/>
        <end position="173"/>
    </location>
</feature>
<evidence type="ECO:0000313" key="15">
    <source>
        <dbReference type="Proteomes" id="UP000260862"/>
    </source>
</evidence>
<evidence type="ECO:0000256" key="6">
    <source>
        <dbReference type="ARBA" id="ARBA00023136"/>
    </source>
</evidence>
<accession>A0A3E4N425</accession>
<evidence type="ECO:0000313" key="13">
    <source>
        <dbReference type="EMBL" id="RHM96770.1"/>
    </source>
</evidence>
<name>A0A3E4N425_9BACT</name>
<evidence type="ECO:0000256" key="4">
    <source>
        <dbReference type="ARBA" id="ARBA00022692"/>
    </source>
</evidence>
<dbReference type="InterPro" id="IPR058127">
    <property type="entry name" value="DedA"/>
</dbReference>
<evidence type="ECO:0000256" key="1">
    <source>
        <dbReference type="ARBA" id="ARBA00004651"/>
    </source>
</evidence>
<feature type="transmembrane region" description="Helical" evidence="7">
    <location>
        <begin position="25"/>
        <end position="46"/>
    </location>
</feature>
<reference evidence="14 15" key="1">
    <citation type="submission" date="2018-08" db="EMBL/GenBank/DDBJ databases">
        <title>A genome reference for cultivated species of the human gut microbiota.</title>
        <authorList>
            <person name="Zou Y."/>
            <person name="Xue W."/>
            <person name="Luo G."/>
        </authorList>
    </citation>
    <scope>NUCLEOTIDE SEQUENCE [LARGE SCALE GENOMIC DNA]</scope>
    <source>
        <strain evidence="11 18">AF24-16AC</strain>
        <strain evidence="13 17">AF31-28B-AC</strain>
        <strain evidence="12 16">AM23-23</strain>
        <strain evidence="10 14">OM08-14</strain>
        <strain evidence="9 15">TF10-3AC</strain>
    </source>
</reference>
<evidence type="ECO:0000313" key="10">
    <source>
        <dbReference type="EMBL" id="RGM35746.1"/>
    </source>
</evidence>
<dbReference type="InterPro" id="IPR032818">
    <property type="entry name" value="DedA-like"/>
</dbReference>
<protein>
    <submittedName>
        <fullName evidence="9">DedA family protein</fullName>
    </submittedName>
</protein>
<sequence>MDFIIDTFLHIDQHLISLVQEYHGWTYAILFVIIFCETGLVVLPFLPGDSLLFVSGAVASLPGMPLEISLLMMVIFIAAVLGDSCNYLIGHYFGKKLFSKPDSKIFKQSHLEKTHHFFQKYGGKTIIIARFVPIVRTFAPFVAGMGHMNYYLFMIYNLVGAAVWVLLFCMTGYFFGNIPFVQQNLKILLMGIVLVSLCPALIEYIRIKNKRTTV</sequence>
<keyword evidence="4 7" id="KW-0812">Transmembrane</keyword>
<dbReference type="AlphaFoldDB" id="A0A3E4N425"/>
<dbReference type="PANTHER" id="PTHR30353:SF0">
    <property type="entry name" value="TRANSMEMBRANE PROTEIN"/>
    <property type="match status" value="1"/>
</dbReference>
<dbReference type="NCBIfam" id="NF008102">
    <property type="entry name" value="PRK10847.1"/>
    <property type="match status" value="1"/>
</dbReference>
<dbReference type="PANTHER" id="PTHR30353">
    <property type="entry name" value="INNER MEMBRANE PROTEIN DEDA-RELATED"/>
    <property type="match status" value="1"/>
</dbReference>
<feature type="transmembrane region" description="Helical" evidence="7">
    <location>
        <begin position="66"/>
        <end position="89"/>
    </location>
</feature>
<evidence type="ECO:0000313" key="9">
    <source>
        <dbReference type="EMBL" id="RGK56768.1"/>
    </source>
</evidence>
<proteinExistence type="inferred from homology"/>
<evidence type="ECO:0000313" key="17">
    <source>
        <dbReference type="Proteomes" id="UP000285109"/>
    </source>
</evidence>
<evidence type="ECO:0000313" key="12">
    <source>
        <dbReference type="EMBL" id="RHF91431.1"/>
    </source>
</evidence>
<evidence type="ECO:0000313" key="16">
    <source>
        <dbReference type="Proteomes" id="UP000283485"/>
    </source>
</evidence>
<dbReference type="EMBL" id="QRQK01000014">
    <property type="protein sequence ID" value="RHM96770.1"/>
    <property type="molecule type" value="Genomic_DNA"/>
</dbReference>
<dbReference type="InterPro" id="IPR032816">
    <property type="entry name" value="VTT_dom"/>
</dbReference>
<evidence type="ECO:0000313" key="14">
    <source>
        <dbReference type="Proteomes" id="UP000260780"/>
    </source>
</evidence>
<comment type="caution">
    <text evidence="9">The sequence shown here is derived from an EMBL/GenBank/DDBJ whole genome shotgun (WGS) entry which is preliminary data.</text>
</comment>
<feature type="transmembrane region" description="Helical" evidence="7">
    <location>
        <begin position="150"/>
        <end position="175"/>
    </location>
</feature>
<comment type="subcellular location">
    <subcellularLocation>
        <location evidence="1 7">Cell membrane</location>
        <topology evidence="1 7">Multi-pass membrane protein</topology>
    </subcellularLocation>
</comment>
<dbReference type="RefSeq" id="WP_117671545.1">
    <property type="nucleotide sequence ID" value="NZ_CABOGR010000008.1"/>
</dbReference>
<gene>
    <name evidence="12" type="ORF">DW653_07085</name>
    <name evidence="11" type="ORF">DWY14_16000</name>
    <name evidence="13" type="ORF">DWZ34_08210</name>
    <name evidence="10" type="ORF">DXC17_14360</name>
    <name evidence="9" type="ORF">DXD04_05410</name>
</gene>
<dbReference type="EMBL" id="QRHQ01000010">
    <property type="protein sequence ID" value="RHF91431.1"/>
    <property type="molecule type" value="Genomic_DNA"/>
</dbReference>
<feature type="transmembrane region" description="Helical" evidence="7">
    <location>
        <begin position="187"/>
        <end position="205"/>
    </location>
</feature>
<evidence type="ECO:0000256" key="3">
    <source>
        <dbReference type="ARBA" id="ARBA00022475"/>
    </source>
</evidence>
<dbReference type="Proteomes" id="UP000260862">
    <property type="component" value="Unassembled WGS sequence"/>
</dbReference>
<dbReference type="Proteomes" id="UP000285109">
    <property type="component" value="Unassembled WGS sequence"/>
</dbReference>
<evidence type="ECO:0000313" key="18">
    <source>
        <dbReference type="Proteomes" id="UP000285750"/>
    </source>
</evidence>
<comment type="similarity">
    <text evidence="2 7">Belongs to the DedA family.</text>
</comment>
<dbReference type="Proteomes" id="UP000283485">
    <property type="component" value="Unassembled WGS sequence"/>
</dbReference>
<dbReference type="Proteomes" id="UP000260780">
    <property type="component" value="Unassembled WGS sequence"/>
</dbReference>
<keyword evidence="15" id="KW-1185">Reference proteome</keyword>
<evidence type="ECO:0000256" key="7">
    <source>
        <dbReference type="RuleBase" id="RU367016"/>
    </source>
</evidence>
<dbReference type="Pfam" id="PF09335">
    <property type="entry name" value="VTT_dom"/>
    <property type="match status" value="1"/>
</dbReference>
<dbReference type="EMBL" id="QSTF01000050">
    <property type="protein sequence ID" value="RGM35746.1"/>
    <property type="molecule type" value="Genomic_DNA"/>
</dbReference>
<dbReference type="GO" id="GO:0005886">
    <property type="term" value="C:plasma membrane"/>
    <property type="evidence" value="ECO:0007669"/>
    <property type="project" value="UniProtKB-SubCell"/>
</dbReference>
<dbReference type="EMBL" id="QSQT01000008">
    <property type="protein sequence ID" value="RGK56768.1"/>
    <property type="molecule type" value="Genomic_DNA"/>
</dbReference>
<evidence type="ECO:0000259" key="8">
    <source>
        <dbReference type="Pfam" id="PF09335"/>
    </source>
</evidence>
<dbReference type="STRING" id="310297.BHV76_08675"/>
<keyword evidence="5 7" id="KW-1133">Transmembrane helix</keyword>
<evidence type="ECO:0000256" key="2">
    <source>
        <dbReference type="ARBA" id="ARBA00010792"/>
    </source>
</evidence>
<organism evidence="9 15">
    <name type="scientific">Phocaeicola plebeius</name>
    <dbReference type="NCBI Taxonomy" id="310297"/>
    <lineage>
        <taxon>Bacteria</taxon>
        <taxon>Pseudomonadati</taxon>
        <taxon>Bacteroidota</taxon>
        <taxon>Bacteroidia</taxon>
        <taxon>Bacteroidales</taxon>
        <taxon>Bacteroidaceae</taxon>
        <taxon>Phocaeicola</taxon>
    </lineage>
</organism>
<keyword evidence="3 7" id="KW-1003">Cell membrane</keyword>
<dbReference type="EMBL" id="QRUY01000053">
    <property type="protein sequence ID" value="RGS02555.1"/>
    <property type="molecule type" value="Genomic_DNA"/>
</dbReference>
<evidence type="ECO:0000313" key="11">
    <source>
        <dbReference type="EMBL" id="RGS02555.1"/>
    </source>
</evidence>
<dbReference type="Proteomes" id="UP000285750">
    <property type="component" value="Unassembled WGS sequence"/>
</dbReference>
<keyword evidence="6 7" id="KW-0472">Membrane</keyword>